<dbReference type="EMBL" id="JAPNKA010000001">
    <property type="protein sequence ID" value="MCY1078306.1"/>
    <property type="molecule type" value="Genomic_DNA"/>
</dbReference>
<protein>
    <recommendedName>
        <fullName evidence="3">4-vinyl reductase 4VR domain-containing protein</fullName>
    </recommendedName>
</protein>
<accession>A0ABT4AAH0</accession>
<evidence type="ECO:0008006" key="3">
    <source>
        <dbReference type="Google" id="ProtNLM"/>
    </source>
</evidence>
<sequence>MQFVPFAEGIEVNGQTAWSIVAGFKAFSVLASTYLLEEGIGTLDRDGVALVEPEAWYPQRAWLKAFEKISAHMGDAVLFEIGKAITHNAVFPPSVKDIHTAIQAIDIAYHLNHRKQGQLMFDPATGSMLEGIGHYGYERLEGQNRIISVCENPYPCAFDRGILTCMAERFEPSVQVVHDETRPCRKRGGNSCTYLITWK</sequence>
<dbReference type="RefSeq" id="WP_267537093.1">
    <property type="nucleotide sequence ID" value="NZ_JAPNKA010000001.1"/>
</dbReference>
<evidence type="ECO:0000313" key="2">
    <source>
        <dbReference type="Proteomes" id="UP001207654"/>
    </source>
</evidence>
<organism evidence="1 2">
    <name type="scientific">Archangium lansingense</name>
    <dbReference type="NCBI Taxonomy" id="2995310"/>
    <lineage>
        <taxon>Bacteria</taxon>
        <taxon>Pseudomonadati</taxon>
        <taxon>Myxococcota</taxon>
        <taxon>Myxococcia</taxon>
        <taxon>Myxococcales</taxon>
        <taxon>Cystobacterineae</taxon>
        <taxon>Archangiaceae</taxon>
        <taxon>Archangium</taxon>
    </lineage>
</organism>
<evidence type="ECO:0000313" key="1">
    <source>
        <dbReference type="EMBL" id="MCY1078306.1"/>
    </source>
</evidence>
<reference evidence="1 2" key="1">
    <citation type="submission" date="2022-11" db="EMBL/GenBank/DDBJ databases">
        <title>Minimal conservation of predation-associated metabolite biosynthetic gene clusters underscores biosynthetic potential of Myxococcota including descriptions for ten novel species: Archangium lansinium sp. nov., Myxococcus landrumus sp. nov., Nannocystis bai.</title>
        <authorList>
            <person name="Ahearne A."/>
            <person name="Stevens C."/>
            <person name="Phillips K."/>
        </authorList>
    </citation>
    <scope>NUCLEOTIDE SEQUENCE [LARGE SCALE GENOMIC DNA]</scope>
    <source>
        <strain evidence="1 2">MIWBW</strain>
    </source>
</reference>
<name>A0ABT4AAH0_9BACT</name>
<gene>
    <name evidence="1" type="ORF">OV287_27895</name>
</gene>
<proteinExistence type="predicted"/>
<keyword evidence="2" id="KW-1185">Reference proteome</keyword>
<comment type="caution">
    <text evidence="1">The sequence shown here is derived from an EMBL/GenBank/DDBJ whole genome shotgun (WGS) entry which is preliminary data.</text>
</comment>
<dbReference type="Proteomes" id="UP001207654">
    <property type="component" value="Unassembled WGS sequence"/>
</dbReference>